<evidence type="ECO:0000313" key="2">
    <source>
        <dbReference type="Proteomes" id="UP001055811"/>
    </source>
</evidence>
<reference evidence="2" key="1">
    <citation type="journal article" date="2022" name="Mol. Ecol. Resour.">
        <title>The genomes of chicory, endive, great burdock and yacon provide insights into Asteraceae palaeo-polyploidization history and plant inulin production.</title>
        <authorList>
            <person name="Fan W."/>
            <person name="Wang S."/>
            <person name="Wang H."/>
            <person name="Wang A."/>
            <person name="Jiang F."/>
            <person name="Liu H."/>
            <person name="Zhao H."/>
            <person name="Xu D."/>
            <person name="Zhang Y."/>
        </authorList>
    </citation>
    <scope>NUCLEOTIDE SEQUENCE [LARGE SCALE GENOMIC DNA]</scope>
    <source>
        <strain evidence="2">cv. Punajuju</strain>
    </source>
</reference>
<reference evidence="1 2" key="2">
    <citation type="journal article" date="2022" name="Mol. Ecol. Resour.">
        <title>The genomes of chicory, endive, great burdock and yacon provide insights into Asteraceae paleo-polyploidization history and plant inulin production.</title>
        <authorList>
            <person name="Fan W."/>
            <person name="Wang S."/>
            <person name="Wang H."/>
            <person name="Wang A."/>
            <person name="Jiang F."/>
            <person name="Liu H."/>
            <person name="Zhao H."/>
            <person name="Xu D."/>
            <person name="Zhang Y."/>
        </authorList>
    </citation>
    <scope>NUCLEOTIDE SEQUENCE [LARGE SCALE GENOMIC DNA]</scope>
    <source>
        <strain evidence="2">cv. Punajuju</strain>
        <tissue evidence="1">Leaves</tissue>
    </source>
</reference>
<comment type="caution">
    <text evidence="1">The sequence shown here is derived from an EMBL/GenBank/DDBJ whole genome shotgun (WGS) entry which is preliminary data.</text>
</comment>
<organism evidence="1 2">
    <name type="scientific">Cichorium intybus</name>
    <name type="common">Chicory</name>
    <dbReference type="NCBI Taxonomy" id="13427"/>
    <lineage>
        <taxon>Eukaryota</taxon>
        <taxon>Viridiplantae</taxon>
        <taxon>Streptophyta</taxon>
        <taxon>Embryophyta</taxon>
        <taxon>Tracheophyta</taxon>
        <taxon>Spermatophyta</taxon>
        <taxon>Magnoliopsida</taxon>
        <taxon>eudicotyledons</taxon>
        <taxon>Gunneridae</taxon>
        <taxon>Pentapetalae</taxon>
        <taxon>asterids</taxon>
        <taxon>campanulids</taxon>
        <taxon>Asterales</taxon>
        <taxon>Asteraceae</taxon>
        <taxon>Cichorioideae</taxon>
        <taxon>Cichorieae</taxon>
        <taxon>Cichoriinae</taxon>
        <taxon>Cichorium</taxon>
    </lineage>
</organism>
<dbReference type="Proteomes" id="UP001055811">
    <property type="component" value="Linkage Group LG04"/>
</dbReference>
<keyword evidence="2" id="KW-1185">Reference proteome</keyword>
<protein>
    <submittedName>
        <fullName evidence="1">Uncharacterized protein</fullName>
    </submittedName>
</protein>
<dbReference type="EMBL" id="CM042012">
    <property type="protein sequence ID" value="KAI3751209.1"/>
    <property type="molecule type" value="Genomic_DNA"/>
</dbReference>
<proteinExistence type="predicted"/>
<sequence>MSFSDKDSVLGGLDQIEKQIEMGEFVCRTDREDVHMNIEAALTDSIGEPTKKLHIAISRNIQTTIISPEVLLGAGVPCCRSLPPNVKAVPLTKLREYKSDLNNLKSEIKRISSTNLNQAATDELLESGMAVHEAHCCSQWGYDFRPDYKNLGILKTQFPNIPVVALTATSTKKVQMDLVEMLNIPKCVKFAGTLNRSNLFYMVKIIST</sequence>
<evidence type="ECO:0000313" key="1">
    <source>
        <dbReference type="EMBL" id="KAI3751209.1"/>
    </source>
</evidence>
<accession>A0ACB9DWV1</accession>
<gene>
    <name evidence="1" type="ORF">L2E82_22257</name>
</gene>
<name>A0ACB9DWV1_CICIN</name>